<evidence type="ECO:0008006" key="3">
    <source>
        <dbReference type="Google" id="ProtNLM"/>
    </source>
</evidence>
<dbReference type="SUPFAM" id="SSF48452">
    <property type="entry name" value="TPR-like"/>
    <property type="match status" value="1"/>
</dbReference>
<dbReference type="Gene3D" id="1.25.40.10">
    <property type="entry name" value="Tetratricopeptide repeat domain"/>
    <property type="match status" value="1"/>
</dbReference>
<evidence type="ECO:0000313" key="1">
    <source>
        <dbReference type="EMBL" id="GGA10805.1"/>
    </source>
</evidence>
<protein>
    <recommendedName>
        <fullName evidence="3">DUF924 domain-containing protein</fullName>
    </recommendedName>
</protein>
<dbReference type="Proteomes" id="UP000628017">
    <property type="component" value="Unassembled WGS sequence"/>
</dbReference>
<dbReference type="AlphaFoldDB" id="A0A916VNI1"/>
<dbReference type="RefSeq" id="WP_188671244.1">
    <property type="nucleotide sequence ID" value="NZ_BMKA01000001.1"/>
</dbReference>
<dbReference type="InterPro" id="IPR010323">
    <property type="entry name" value="DUF924"/>
</dbReference>
<dbReference type="Pfam" id="PF06041">
    <property type="entry name" value="DUF924"/>
    <property type="match status" value="1"/>
</dbReference>
<evidence type="ECO:0000313" key="2">
    <source>
        <dbReference type="Proteomes" id="UP000628017"/>
    </source>
</evidence>
<dbReference type="InterPro" id="IPR011990">
    <property type="entry name" value="TPR-like_helical_dom_sf"/>
</dbReference>
<reference evidence="1" key="1">
    <citation type="journal article" date="2014" name="Int. J. Syst. Evol. Microbiol.">
        <title>Complete genome sequence of Corynebacterium casei LMG S-19264T (=DSM 44701T), isolated from a smear-ripened cheese.</title>
        <authorList>
            <consortium name="US DOE Joint Genome Institute (JGI-PGF)"/>
            <person name="Walter F."/>
            <person name="Albersmeier A."/>
            <person name="Kalinowski J."/>
            <person name="Ruckert C."/>
        </authorList>
    </citation>
    <scope>NUCLEOTIDE SEQUENCE</scope>
    <source>
        <strain evidence="1">CGMCC 1.15880</strain>
    </source>
</reference>
<proteinExistence type="predicted"/>
<keyword evidence="2" id="KW-1185">Reference proteome</keyword>
<accession>A0A916VNI1</accession>
<name>A0A916VNI1_9RHOB</name>
<sequence length="192" mass="22020">MDKAKEIIEFWINEVGPSGWYQSTKALDNKIKDRFMDDYEAAKKGDYDGWGSCPDKSLALLILLDQFPRNMFREDPRAFATDAKALKVAAHAIDEGYDMRTDEPQRQFYYLPFMHSECLTHQERCVRLIAKRMSANGSTNLLHAKVHRAVIRKFGRFPYRNNALGRNSTQGEVAFLENGGYQQMTQDVKAAA</sequence>
<organism evidence="1 2">
    <name type="scientific">Neptunicoccus cionae</name>
    <dbReference type="NCBI Taxonomy" id="2035344"/>
    <lineage>
        <taxon>Bacteria</taxon>
        <taxon>Pseudomonadati</taxon>
        <taxon>Pseudomonadota</taxon>
        <taxon>Alphaproteobacteria</taxon>
        <taxon>Rhodobacterales</taxon>
        <taxon>Paracoccaceae</taxon>
        <taxon>Neptunicoccus</taxon>
    </lineage>
</organism>
<comment type="caution">
    <text evidence="1">The sequence shown here is derived from an EMBL/GenBank/DDBJ whole genome shotgun (WGS) entry which is preliminary data.</text>
</comment>
<dbReference type="Gene3D" id="1.20.58.320">
    <property type="entry name" value="TPR-like"/>
    <property type="match status" value="1"/>
</dbReference>
<dbReference type="EMBL" id="BMKA01000001">
    <property type="protein sequence ID" value="GGA10805.1"/>
    <property type="molecule type" value="Genomic_DNA"/>
</dbReference>
<reference evidence="1" key="2">
    <citation type="submission" date="2020-09" db="EMBL/GenBank/DDBJ databases">
        <authorList>
            <person name="Sun Q."/>
            <person name="Zhou Y."/>
        </authorList>
    </citation>
    <scope>NUCLEOTIDE SEQUENCE</scope>
    <source>
        <strain evidence="1">CGMCC 1.15880</strain>
    </source>
</reference>
<gene>
    <name evidence="1" type="ORF">GCM10011498_08680</name>
</gene>